<dbReference type="InterPro" id="IPR003362">
    <property type="entry name" value="Bact_transf"/>
</dbReference>
<evidence type="ECO:0000256" key="2">
    <source>
        <dbReference type="SAM" id="Phobius"/>
    </source>
</evidence>
<dbReference type="GO" id="GO:0016780">
    <property type="term" value="F:phosphotransferase activity, for other substituted phosphate groups"/>
    <property type="evidence" value="ECO:0007669"/>
    <property type="project" value="TreeGrafter"/>
</dbReference>
<reference evidence="4 5" key="1">
    <citation type="submission" date="2020-05" db="EMBL/GenBank/DDBJ databases">
        <title>Genome sequencing of Spirosoma sp. TS118.</title>
        <authorList>
            <person name="Lee J.-H."/>
            <person name="Jeong S."/>
            <person name="Zhao L."/>
            <person name="Jung J.-H."/>
            <person name="Kim M.-K."/>
            <person name="Lim S."/>
        </authorList>
    </citation>
    <scope>NUCLEOTIDE SEQUENCE [LARGE SCALE GENOMIC DNA]</scope>
    <source>
        <strain evidence="4 5">TS118</strain>
    </source>
</reference>
<feature type="domain" description="Bacterial sugar transferase" evidence="3">
    <location>
        <begin position="30"/>
        <end position="215"/>
    </location>
</feature>
<dbReference type="EMBL" id="CP053435">
    <property type="protein sequence ID" value="QJW87996.1"/>
    <property type="molecule type" value="Genomic_DNA"/>
</dbReference>
<keyword evidence="4" id="KW-0808">Transferase</keyword>
<evidence type="ECO:0000256" key="1">
    <source>
        <dbReference type="ARBA" id="ARBA00006464"/>
    </source>
</evidence>
<gene>
    <name evidence="4" type="ORF">HNV11_00715</name>
</gene>
<evidence type="ECO:0000313" key="5">
    <source>
        <dbReference type="Proteomes" id="UP000502756"/>
    </source>
</evidence>
<keyword evidence="5" id="KW-1185">Reference proteome</keyword>
<dbReference type="Pfam" id="PF02397">
    <property type="entry name" value="Bac_transf"/>
    <property type="match status" value="1"/>
</dbReference>
<organism evidence="4 5">
    <name type="scientific">Spirosoma taeanense</name>
    <dbReference type="NCBI Taxonomy" id="2735870"/>
    <lineage>
        <taxon>Bacteria</taxon>
        <taxon>Pseudomonadati</taxon>
        <taxon>Bacteroidota</taxon>
        <taxon>Cytophagia</taxon>
        <taxon>Cytophagales</taxon>
        <taxon>Cytophagaceae</taxon>
        <taxon>Spirosoma</taxon>
    </lineage>
</organism>
<keyword evidence="2" id="KW-0812">Transmembrane</keyword>
<keyword evidence="2" id="KW-0472">Membrane</keyword>
<evidence type="ECO:0000259" key="3">
    <source>
        <dbReference type="Pfam" id="PF02397"/>
    </source>
</evidence>
<proteinExistence type="inferred from homology"/>
<dbReference type="Proteomes" id="UP000502756">
    <property type="component" value="Chromosome"/>
</dbReference>
<protein>
    <submittedName>
        <fullName evidence="4">Sugar transferase</fullName>
    </submittedName>
</protein>
<feature type="transmembrane region" description="Helical" evidence="2">
    <location>
        <begin position="35"/>
        <end position="57"/>
    </location>
</feature>
<dbReference type="PANTHER" id="PTHR30576:SF0">
    <property type="entry name" value="UNDECAPRENYL-PHOSPHATE N-ACETYLGALACTOSAMINYL 1-PHOSPHATE TRANSFERASE-RELATED"/>
    <property type="match status" value="1"/>
</dbReference>
<accession>A0A6M5Y3L3</accession>
<dbReference type="KEGG" id="stae:HNV11_00715"/>
<dbReference type="RefSeq" id="WP_171737828.1">
    <property type="nucleotide sequence ID" value="NZ_CP053435.1"/>
</dbReference>
<evidence type="ECO:0000313" key="4">
    <source>
        <dbReference type="EMBL" id="QJW87996.1"/>
    </source>
</evidence>
<keyword evidence="2" id="KW-1133">Transmembrane helix</keyword>
<comment type="similarity">
    <text evidence="1">Belongs to the bacterial sugar transferase family.</text>
</comment>
<sequence>MLTSIDIESIELDIAKESHHAYKLINNPWKRPFDLLLATLVTVGVLIWMIPLVGLLIKATSPGPVFFVQWRTGRNGRPFHCYKFRTMLHDHQNITFRQAVHNDARITTVGRWLRRTNLDEMPQFLNVLIGNMSLVGPRPHAIQHDAEFWFRLPNYHKRYDVLPGITGLAQVRGARGLTDNALKMKHRLQYDLFYIRKHSLWQDIVICWQTAIKMFGGNTNGW</sequence>
<name>A0A6M5Y3L3_9BACT</name>
<dbReference type="PANTHER" id="PTHR30576">
    <property type="entry name" value="COLANIC BIOSYNTHESIS UDP-GLUCOSE LIPID CARRIER TRANSFERASE"/>
    <property type="match status" value="1"/>
</dbReference>
<dbReference type="AlphaFoldDB" id="A0A6M5Y3L3"/>